<evidence type="ECO:0000313" key="1">
    <source>
        <dbReference type="EMBL" id="GBF81948.1"/>
    </source>
</evidence>
<name>A0A401IL31_APHSA</name>
<dbReference type="OrthoDB" id="425753at2"/>
<evidence type="ECO:0008006" key="3">
    <source>
        <dbReference type="Google" id="ProtNLM"/>
    </source>
</evidence>
<accession>A0A401IL31</accession>
<proteinExistence type="predicted"/>
<dbReference type="EMBL" id="BDQK01000014">
    <property type="protein sequence ID" value="GBF81948.1"/>
    <property type="molecule type" value="Genomic_DNA"/>
</dbReference>
<dbReference type="Pfam" id="PF01724">
    <property type="entry name" value="DUF29"/>
    <property type="match status" value="1"/>
</dbReference>
<evidence type="ECO:0000313" key="2">
    <source>
        <dbReference type="Proteomes" id="UP000287247"/>
    </source>
</evidence>
<organism evidence="1 2">
    <name type="scientific">Aphanothece sacrum FPU1</name>
    <dbReference type="NCBI Taxonomy" id="1920663"/>
    <lineage>
        <taxon>Bacteria</taxon>
        <taxon>Bacillati</taxon>
        <taxon>Cyanobacteriota</taxon>
        <taxon>Cyanophyceae</taxon>
        <taxon>Oscillatoriophycideae</taxon>
        <taxon>Chroococcales</taxon>
        <taxon>Aphanothecaceae</taxon>
        <taxon>Aphanothece</taxon>
    </lineage>
</organism>
<protein>
    <recommendedName>
        <fullName evidence="3">DUF29 domain-containing protein</fullName>
    </recommendedName>
</protein>
<dbReference type="Gene3D" id="1.20.1220.20">
    <property type="entry name" value="Uncharcterised protein PF01724"/>
    <property type="match status" value="1"/>
</dbReference>
<dbReference type="InterPro" id="IPR002636">
    <property type="entry name" value="DUF29"/>
</dbReference>
<keyword evidence="2" id="KW-1185">Reference proteome</keyword>
<comment type="caution">
    <text evidence="1">The sequence shown here is derived from an EMBL/GenBank/DDBJ whole genome shotgun (WGS) entry which is preliminary data.</text>
</comment>
<gene>
    <name evidence="1" type="ORF">AsFPU1_3371</name>
</gene>
<dbReference type="RefSeq" id="WP_124971447.1">
    <property type="nucleotide sequence ID" value="NZ_BDQK01000014.1"/>
</dbReference>
<dbReference type="PANTHER" id="PTHR34235">
    <property type="entry name" value="SLR1203 PROTEIN-RELATED"/>
    <property type="match status" value="1"/>
</dbReference>
<dbReference type="AlphaFoldDB" id="A0A401IL31"/>
<sequence length="153" mass="17821">MSSFGAIAQTAINLTYEKDYHQWTIEQAQALRELVNTHQELKHFEKLDWDNIIEEIEALGRSEYNAVVSLLLRQIEHCLKIDYVSLPECRNKWKSEVIAFKVGINRKFAPSMKPKLEKQFEGIYKDAVRIVEAEYEISLPKQCPYSLDDLLSS</sequence>
<dbReference type="PANTHER" id="PTHR34235:SF4">
    <property type="entry name" value="SLR0291 PROTEIN"/>
    <property type="match status" value="1"/>
</dbReference>
<dbReference type="Proteomes" id="UP000287247">
    <property type="component" value="Unassembled WGS sequence"/>
</dbReference>
<reference evidence="2" key="1">
    <citation type="submission" date="2017-05" db="EMBL/GenBank/DDBJ databases">
        <title>Physiological properties and genetic analysis related to exopolysaccharide production of fresh-water unicellular cyanobacterium Aphanothece sacrum, Suizenji Nori, that has been cultured as a food source in Japan.</title>
        <authorList>
            <person name="Kanesaki Y."/>
            <person name="Yoshikawa S."/>
            <person name="Ohki K."/>
        </authorList>
    </citation>
    <scope>NUCLEOTIDE SEQUENCE [LARGE SCALE GENOMIC DNA]</scope>
    <source>
        <strain evidence="2">FPU1</strain>
    </source>
</reference>